<organism evidence="1 2">
    <name type="scientific">Sphingomonas xinjiangensis</name>
    <dbReference type="NCBI Taxonomy" id="643568"/>
    <lineage>
        <taxon>Bacteria</taxon>
        <taxon>Pseudomonadati</taxon>
        <taxon>Pseudomonadota</taxon>
        <taxon>Alphaproteobacteria</taxon>
        <taxon>Sphingomonadales</taxon>
        <taxon>Sphingomonadaceae</taxon>
        <taxon>Sphingomonas</taxon>
    </lineage>
</organism>
<name>A0A840YJ70_9SPHN</name>
<dbReference type="SUPFAM" id="SSF53474">
    <property type="entry name" value="alpha/beta-Hydrolases"/>
    <property type="match status" value="1"/>
</dbReference>
<proteinExistence type="predicted"/>
<evidence type="ECO:0000313" key="2">
    <source>
        <dbReference type="Proteomes" id="UP000527143"/>
    </source>
</evidence>
<keyword evidence="2" id="KW-1185">Reference proteome</keyword>
<accession>A0A840YJ70</accession>
<evidence type="ECO:0000313" key="1">
    <source>
        <dbReference type="EMBL" id="MBB5708846.1"/>
    </source>
</evidence>
<dbReference type="AlphaFoldDB" id="A0A840YJ70"/>
<sequence>MIDWYDWSGGREAMLRFGPATGPVVLVALPLFEEANRTRTFAAALMRLLAGRGIASALPDLPGTGESLTQIEETTLSEMRAAMGAAVDHLGARRVHACGIRSGALLDPHAFVRARWHFSPVEGEVLMTELLRIAQAGKSSPASDDAPMLVGGNLLTAAMVAELKAATTDADPGPLRIVRLDSDPRPADRKVPGVPLWRRAEPGHDPALAALLADDIAAWVRACEG</sequence>
<dbReference type="EMBL" id="JACIJF010000001">
    <property type="protein sequence ID" value="MBB5708846.1"/>
    <property type="molecule type" value="Genomic_DNA"/>
</dbReference>
<dbReference type="InterPro" id="IPR029058">
    <property type="entry name" value="AB_hydrolase_fold"/>
</dbReference>
<dbReference type="Proteomes" id="UP000527143">
    <property type="component" value="Unassembled WGS sequence"/>
</dbReference>
<protein>
    <submittedName>
        <fullName evidence="1">Alpha-beta hydrolase superfamily lysophospholipase</fullName>
    </submittedName>
</protein>
<dbReference type="GO" id="GO:0016787">
    <property type="term" value="F:hydrolase activity"/>
    <property type="evidence" value="ECO:0007669"/>
    <property type="project" value="UniProtKB-KW"/>
</dbReference>
<keyword evidence="1" id="KW-0378">Hydrolase</keyword>
<dbReference type="Gene3D" id="3.40.50.1820">
    <property type="entry name" value="alpha/beta hydrolase"/>
    <property type="match status" value="1"/>
</dbReference>
<dbReference type="RefSeq" id="WP_246352112.1">
    <property type="nucleotide sequence ID" value="NZ_JACIJF010000001.1"/>
</dbReference>
<gene>
    <name evidence="1" type="ORF">FHT02_000052</name>
</gene>
<comment type="caution">
    <text evidence="1">The sequence shown here is derived from an EMBL/GenBank/DDBJ whole genome shotgun (WGS) entry which is preliminary data.</text>
</comment>
<reference evidence="1 2" key="1">
    <citation type="submission" date="2020-08" db="EMBL/GenBank/DDBJ databases">
        <title>Genomic Encyclopedia of Type Strains, Phase IV (KMG-IV): sequencing the most valuable type-strain genomes for metagenomic binning, comparative biology and taxonomic classification.</title>
        <authorList>
            <person name="Goeker M."/>
        </authorList>
    </citation>
    <scope>NUCLEOTIDE SEQUENCE [LARGE SCALE GENOMIC DNA]</scope>
    <source>
        <strain evidence="1 2">DSM 26736</strain>
    </source>
</reference>